<evidence type="ECO:0000256" key="2">
    <source>
        <dbReference type="ARBA" id="ARBA00005752"/>
    </source>
</evidence>
<feature type="site" description="Important for beta-aspartyl-AMP intermediate formation" evidence="10">
    <location>
        <position position="371"/>
    </location>
</feature>
<proteinExistence type="inferred from homology"/>
<evidence type="ECO:0000313" key="12">
    <source>
        <dbReference type="EMBL" id="OGZ24808.1"/>
    </source>
</evidence>
<dbReference type="Gene3D" id="3.40.50.620">
    <property type="entry name" value="HUPs"/>
    <property type="match status" value="1"/>
</dbReference>
<dbReference type="Proteomes" id="UP000176216">
    <property type="component" value="Unassembled WGS sequence"/>
</dbReference>
<evidence type="ECO:0000256" key="9">
    <source>
        <dbReference type="PIRSR" id="PIRSR001589-2"/>
    </source>
</evidence>
<keyword evidence="5 9" id="KW-0067">ATP-binding</keyword>
<evidence type="ECO:0000256" key="6">
    <source>
        <dbReference type="ARBA" id="ARBA00022962"/>
    </source>
</evidence>
<dbReference type="PROSITE" id="PS51278">
    <property type="entry name" value="GATASE_TYPE_2"/>
    <property type="match status" value="1"/>
</dbReference>
<feature type="binding site" evidence="9">
    <location>
        <position position="104"/>
    </location>
    <ligand>
        <name>L-glutamine</name>
        <dbReference type="ChEBI" id="CHEBI:58359"/>
    </ligand>
</feature>
<dbReference type="InterPro" id="IPR017932">
    <property type="entry name" value="GATase_2_dom"/>
</dbReference>
<comment type="catalytic activity">
    <reaction evidence="7">
        <text>L-aspartate + L-glutamine + ATP + H2O = L-asparagine + L-glutamate + AMP + diphosphate + H(+)</text>
        <dbReference type="Rhea" id="RHEA:12228"/>
        <dbReference type="ChEBI" id="CHEBI:15377"/>
        <dbReference type="ChEBI" id="CHEBI:15378"/>
        <dbReference type="ChEBI" id="CHEBI:29985"/>
        <dbReference type="ChEBI" id="CHEBI:29991"/>
        <dbReference type="ChEBI" id="CHEBI:30616"/>
        <dbReference type="ChEBI" id="CHEBI:33019"/>
        <dbReference type="ChEBI" id="CHEBI:58048"/>
        <dbReference type="ChEBI" id="CHEBI:58359"/>
        <dbReference type="ChEBI" id="CHEBI:456215"/>
        <dbReference type="EC" id="6.3.5.4"/>
    </reaction>
</comment>
<evidence type="ECO:0000256" key="4">
    <source>
        <dbReference type="ARBA" id="ARBA00022741"/>
    </source>
</evidence>
<feature type="domain" description="Glutamine amidotransferase type-2" evidence="11">
    <location>
        <begin position="2"/>
        <end position="217"/>
    </location>
</feature>
<dbReference type="AlphaFoldDB" id="A0A1G2EHT8"/>
<evidence type="ECO:0000256" key="7">
    <source>
        <dbReference type="ARBA" id="ARBA00048741"/>
    </source>
</evidence>
<dbReference type="NCBIfam" id="TIGR01536">
    <property type="entry name" value="asn_synth_AEB"/>
    <property type="match status" value="1"/>
</dbReference>
<dbReference type="InterPro" id="IPR001962">
    <property type="entry name" value="Asn_synthase"/>
</dbReference>
<dbReference type="GO" id="GO:0005829">
    <property type="term" value="C:cytosol"/>
    <property type="evidence" value="ECO:0007669"/>
    <property type="project" value="TreeGrafter"/>
</dbReference>
<accession>A0A1G2EHT8</accession>
<dbReference type="Gene3D" id="3.60.20.10">
    <property type="entry name" value="Glutamine Phosphoribosylpyrophosphate, subunit 1, domain 1"/>
    <property type="match status" value="1"/>
</dbReference>
<evidence type="ECO:0000256" key="3">
    <source>
        <dbReference type="ARBA" id="ARBA00012737"/>
    </source>
</evidence>
<evidence type="ECO:0000256" key="5">
    <source>
        <dbReference type="ARBA" id="ARBA00022840"/>
    </source>
</evidence>
<dbReference type="EMBL" id="MHMJ01000043">
    <property type="protein sequence ID" value="OGZ24808.1"/>
    <property type="molecule type" value="Genomic_DNA"/>
</dbReference>
<dbReference type="InterPro" id="IPR014729">
    <property type="entry name" value="Rossmann-like_a/b/a_fold"/>
</dbReference>
<evidence type="ECO:0000256" key="10">
    <source>
        <dbReference type="PIRSR" id="PIRSR001589-3"/>
    </source>
</evidence>
<keyword evidence="8" id="KW-0061">Asparagine biosynthesis</keyword>
<protein>
    <recommendedName>
        <fullName evidence="3">asparagine synthase (glutamine-hydrolyzing)</fullName>
        <ecNumber evidence="3">6.3.5.4</ecNumber>
    </recommendedName>
</protein>
<feature type="binding site" evidence="9">
    <location>
        <position position="296"/>
    </location>
    <ligand>
        <name>ATP</name>
        <dbReference type="ChEBI" id="CHEBI:30616"/>
    </ligand>
</feature>
<keyword evidence="4 9" id="KW-0547">Nucleotide-binding</keyword>
<name>A0A1G2EHT8_9BACT</name>
<keyword evidence="6 8" id="KW-0315">Glutamine amidotransferase</keyword>
<keyword evidence="8" id="KW-0028">Amino-acid biosynthesis</keyword>
<reference evidence="12 13" key="1">
    <citation type="journal article" date="2016" name="Nat. Commun.">
        <title>Thousands of microbial genomes shed light on interconnected biogeochemical processes in an aquifer system.</title>
        <authorList>
            <person name="Anantharaman K."/>
            <person name="Brown C.T."/>
            <person name="Hug L.A."/>
            <person name="Sharon I."/>
            <person name="Castelle C.J."/>
            <person name="Probst A.J."/>
            <person name="Thomas B.C."/>
            <person name="Singh A."/>
            <person name="Wilkins M.J."/>
            <person name="Karaoz U."/>
            <person name="Brodie E.L."/>
            <person name="Williams K.H."/>
            <person name="Hubbard S.S."/>
            <person name="Banfield J.F."/>
        </authorList>
    </citation>
    <scope>NUCLEOTIDE SEQUENCE [LARGE SCALE GENOMIC DNA]</scope>
</reference>
<dbReference type="GO" id="GO:0005524">
    <property type="term" value="F:ATP binding"/>
    <property type="evidence" value="ECO:0007669"/>
    <property type="project" value="UniProtKB-KW"/>
</dbReference>
<dbReference type="PANTHER" id="PTHR43284">
    <property type="entry name" value="ASPARAGINE SYNTHETASE (GLUTAMINE-HYDROLYZING)"/>
    <property type="match status" value="1"/>
</dbReference>
<dbReference type="CDD" id="cd00712">
    <property type="entry name" value="AsnB"/>
    <property type="match status" value="1"/>
</dbReference>
<evidence type="ECO:0000259" key="11">
    <source>
        <dbReference type="PROSITE" id="PS51278"/>
    </source>
</evidence>
<dbReference type="Pfam" id="PF13537">
    <property type="entry name" value="GATase_7"/>
    <property type="match status" value="1"/>
</dbReference>
<dbReference type="PIRSF" id="PIRSF001589">
    <property type="entry name" value="Asn_synthetase_glu-h"/>
    <property type="match status" value="1"/>
</dbReference>
<sequence>MCGIVGIWDFRQGSDKISKGLIESMRDALAHRGPDDAGIFIDEKYNLAFGHRRLSIIDLSARGHQPMANDSRELWITYNGEIYNYKEIRSELVFLGCKFKSDSDTEVALKAYEKWGIKSVRKLNGMFAFAIWDKRREKIFLFRDRAGVKPLYYYFKDGLFLFASELKAFHKHPDFKKEINPDGLALFLQLGYIPAPYVIFRNTYKLLPGHYLEIDRNKDFKETRYWDIMDYYSGKQMDKSEEEVEKELEAVLIKSFKSRMVADVPVGVFLSGGIDSSVVAAILQSHSSDKLKTFTIGFNESGYNEAPYAKKIARHLGADHHEFYCDWKDAFNIIPNLPEIYDEPFGDSSGIPTYLVSKIAREKVKVSLSADGGDELFCGYPYYWKIGSIYRKLRKIPKPLLSFSASVLSLIPQEFAETVYNIFLSKDKDAKEKFLKLKEILRQKELGNIFKIIISYWQEEEIKKLLKIKYDSCDIFSNEFARAMDLENISQMQSVDFKTYLCDDILTKVDRATMAAGLEGRDPFLDRDIIEYAAKLPLKFKYRNGESKYILRKILYKYIPKELLERPKQGFGIPIHKWLREDCQGLLKQYLSYSRIKEQGIFNEEYVKRYLENYLQGRSNNGHKIWFLLMFQLWYERWM</sequence>
<dbReference type="SUPFAM" id="SSF52402">
    <property type="entry name" value="Adenine nucleotide alpha hydrolases-like"/>
    <property type="match status" value="1"/>
</dbReference>
<gene>
    <name evidence="12" type="ORF">A2W71_02500</name>
</gene>
<comment type="pathway">
    <text evidence="1">Amino-acid biosynthesis; L-asparagine biosynthesis; L-asparagine from L-aspartate (L-Gln route): step 1/1.</text>
</comment>
<dbReference type="InterPro" id="IPR033738">
    <property type="entry name" value="AsnB_N"/>
</dbReference>
<comment type="similarity">
    <text evidence="2">Belongs to the asparagine synthetase family.</text>
</comment>
<dbReference type="GO" id="GO:0006529">
    <property type="term" value="P:asparagine biosynthetic process"/>
    <property type="evidence" value="ECO:0007669"/>
    <property type="project" value="UniProtKB-KW"/>
</dbReference>
<organism evidence="12 13">
    <name type="scientific">Candidatus Nealsonbacteria bacterium RIFCSPLOWO2_02_39_8</name>
    <dbReference type="NCBI Taxonomy" id="1801674"/>
    <lineage>
        <taxon>Bacteria</taxon>
        <taxon>Candidatus Nealsoniibacteriota</taxon>
    </lineage>
</organism>
<evidence type="ECO:0000313" key="13">
    <source>
        <dbReference type="Proteomes" id="UP000176216"/>
    </source>
</evidence>
<dbReference type="InterPro" id="IPR029055">
    <property type="entry name" value="Ntn_hydrolases_N"/>
</dbReference>
<dbReference type="InterPro" id="IPR006426">
    <property type="entry name" value="Asn_synth_AEB"/>
</dbReference>
<evidence type="ECO:0000256" key="8">
    <source>
        <dbReference type="PIRSR" id="PIRSR001589-1"/>
    </source>
</evidence>
<dbReference type="SUPFAM" id="SSF56235">
    <property type="entry name" value="N-terminal nucleophile aminohydrolases (Ntn hydrolases)"/>
    <property type="match status" value="1"/>
</dbReference>
<dbReference type="CDD" id="cd01991">
    <property type="entry name" value="Asn_synthase_B_C"/>
    <property type="match status" value="1"/>
</dbReference>
<dbReference type="PANTHER" id="PTHR43284:SF1">
    <property type="entry name" value="ASPARAGINE SYNTHETASE"/>
    <property type="match status" value="1"/>
</dbReference>
<evidence type="ECO:0000256" key="1">
    <source>
        <dbReference type="ARBA" id="ARBA00005187"/>
    </source>
</evidence>
<dbReference type="GO" id="GO:0004066">
    <property type="term" value="F:asparagine synthase (glutamine-hydrolyzing) activity"/>
    <property type="evidence" value="ECO:0007669"/>
    <property type="project" value="UniProtKB-EC"/>
</dbReference>
<dbReference type="InterPro" id="IPR051786">
    <property type="entry name" value="ASN_synthetase/amidase"/>
</dbReference>
<dbReference type="Pfam" id="PF00733">
    <property type="entry name" value="Asn_synthase"/>
    <property type="match status" value="1"/>
</dbReference>
<comment type="caution">
    <text evidence="12">The sequence shown here is derived from an EMBL/GenBank/DDBJ whole genome shotgun (WGS) entry which is preliminary data.</text>
</comment>
<feature type="active site" description="For GATase activity" evidence="8">
    <location>
        <position position="2"/>
    </location>
</feature>
<dbReference type="EC" id="6.3.5.4" evidence="3"/>